<accession>A0ABU8G7X5</accession>
<proteinExistence type="predicted"/>
<protein>
    <recommendedName>
        <fullName evidence="4">LysR family transcriptional regulator</fullName>
    </recommendedName>
</protein>
<reference evidence="2 3" key="1">
    <citation type="submission" date="2024-03" db="EMBL/GenBank/DDBJ databases">
        <title>First Report of Pectobacterium brasiliscabiei causing potato scab in china.</title>
        <authorList>
            <person name="Handique U."/>
        </authorList>
    </citation>
    <scope>NUCLEOTIDE SEQUENCE [LARGE SCALE GENOMIC DNA]</scope>
    <source>
        <strain evidence="2 3">ZRIMU1503</strain>
    </source>
</reference>
<keyword evidence="1" id="KW-1133">Transmembrane helix</keyword>
<name>A0ABU8G7X5_9ACTN</name>
<evidence type="ECO:0000256" key="1">
    <source>
        <dbReference type="SAM" id="Phobius"/>
    </source>
</evidence>
<dbReference type="RefSeq" id="WP_336540814.1">
    <property type="nucleotide sequence ID" value="NZ_JBBAYL010000001.1"/>
</dbReference>
<gene>
    <name evidence="2" type="ORF">WB403_08990</name>
</gene>
<comment type="caution">
    <text evidence="2">The sequence shown here is derived from an EMBL/GenBank/DDBJ whole genome shotgun (WGS) entry which is preliminary data.</text>
</comment>
<keyword evidence="3" id="KW-1185">Reference proteome</keyword>
<feature type="transmembrane region" description="Helical" evidence="1">
    <location>
        <begin position="6"/>
        <end position="24"/>
    </location>
</feature>
<keyword evidence="1" id="KW-0812">Transmembrane</keyword>
<dbReference type="Proteomes" id="UP001365781">
    <property type="component" value="Unassembled WGS sequence"/>
</dbReference>
<evidence type="ECO:0000313" key="3">
    <source>
        <dbReference type="Proteomes" id="UP001365781"/>
    </source>
</evidence>
<evidence type="ECO:0000313" key="2">
    <source>
        <dbReference type="EMBL" id="MEI5609299.1"/>
    </source>
</evidence>
<evidence type="ECO:0008006" key="4">
    <source>
        <dbReference type="Google" id="ProtNLM"/>
    </source>
</evidence>
<sequence>MTSQIAMVECGLGVTVVPVGAFAARPAERFRPLRPTTATITLTGMTRSAPGACPSASPPSRPA</sequence>
<organism evidence="2 3">
    <name type="scientific">Streptomyces brasiliscabiei</name>
    <dbReference type="NCBI Taxonomy" id="2736302"/>
    <lineage>
        <taxon>Bacteria</taxon>
        <taxon>Bacillati</taxon>
        <taxon>Actinomycetota</taxon>
        <taxon>Actinomycetes</taxon>
        <taxon>Kitasatosporales</taxon>
        <taxon>Streptomycetaceae</taxon>
        <taxon>Streptomyces</taxon>
    </lineage>
</organism>
<dbReference type="EMBL" id="JBBAYM010000004">
    <property type="protein sequence ID" value="MEI5609299.1"/>
    <property type="molecule type" value="Genomic_DNA"/>
</dbReference>
<keyword evidence="1" id="KW-0472">Membrane</keyword>